<feature type="region of interest" description="Disordered" evidence="1">
    <location>
        <begin position="40"/>
        <end position="79"/>
    </location>
</feature>
<reference evidence="4 5" key="1">
    <citation type="submission" date="2024-09" db="EMBL/GenBank/DDBJ databases">
        <authorList>
            <person name="Sun Q."/>
            <person name="Mori K."/>
        </authorList>
    </citation>
    <scope>NUCLEOTIDE SEQUENCE [LARGE SCALE GENOMIC DNA]</scope>
    <source>
        <strain evidence="4 5">JCM 12520</strain>
    </source>
</reference>
<keyword evidence="2" id="KW-1133">Transmembrane helix</keyword>
<dbReference type="Proteomes" id="UP001589619">
    <property type="component" value="Unassembled WGS sequence"/>
</dbReference>
<evidence type="ECO:0000313" key="5">
    <source>
        <dbReference type="Proteomes" id="UP001589619"/>
    </source>
</evidence>
<dbReference type="EMBL" id="JBHMAG010000009">
    <property type="protein sequence ID" value="MFB9752439.1"/>
    <property type="molecule type" value="Genomic_DNA"/>
</dbReference>
<feature type="compositionally biased region" description="Basic and acidic residues" evidence="1">
    <location>
        <begin position="46"/>
        <end position="67"/>
    </location>
</feature>
<evidence type="ECO:0000256" key="2">
    <source>
        <dbReference type="SAM" id="Phobius"/>
    </source>
</evidence>
<accession>A0ABV5VVU7</accession>
<name>A0ABV5VVU7_9BACL</name>
<protein>
    <submittedName>
        <fullName evidence="4">SPOR domain-containing protein</fullName>
    </submittedName>
</protein>
<feature type="compositionally biased region" description="Polar residues" evidence="1">
    <location>
        <begin position="224"/>
        <end position="238"/>
    </location>
</feature>
<keyword evidence="2" id="KW-0472">Membrane</keyword>
<dbReference type="Pfam" id="PF05036">
    <property type="entry name" value="SPOR"/>
    <property type="match status" value="1"/>
</dbReference>
<feature type="compositionally biased region" description="Low complexity" evidence="1">
    <location>
        <begin position="240"/>
        <end position="249"/>
    </location>
</feature>
<feature type="compositionally biased region" description="Basic and acidic residues" evidence="1">
    <location>
        <begin position="100"/>
        <end position="142"/>
    </location>
</feature>
<keyword evidence="5" id="KW-1185">Reference proteome</keyword>
<comment type="caution">
    <text evidence="4">The sequence shown here is derived from an EMBL/GenBank/DDBJ whole genome shotgun (WGS) entry which is preliminary data.</text>
</comment>
<sequence length="471" mass="52414">MNKARITYRFDEPGRDTVRREPRPVIPLSKEEFTVVEDTRLPGPEDVYRAEPSVRPEPRAEKRRDEIFDTGPLNQFTTDFGAWKSPFEAETERVERMIREAEHTEHREERRPEPVREPYRERKQERERERNRDRYPVEREGPIVDQEYDPGQLPGGYDRYDRYDRNNRPVTTIRTGHERNPVTPWLKIVASVTGAVATGVLIGFFVLSMFGGEDQLPGVPEATGKQQVAGTNPQTKQPDSAAASSGAKEPAAPAASAAAASVSAKIAEQSYTLLQNGVFSNQQGADAAVAELKKKGLAAFVQPSDKFYVYVGMSPSRDDALALSQTLKEQQMELFLKPITLPAADKVRWSGEQTGAPEQFFAQNRKLLQTIANFTTARLKEKTPAAIDDSTLQSIHTSHQAWTGASGSFGAGLAQEQKAMLQKWGTAMSTAVTSMDEYKKNPSPAFLWAAQSALMQALFAENELLGAIRVQ</sequence>
<dbReference type="Gene3D" id="3.30.70.1070">
    <property type="entry name" value="Sporulation related repeat"/>
    <property type="match status" value="1"/>
</dbReference>
<feature type="region of interest" description="Disordered" evidence="1">
    <location>
        <begin position="218"/>
        <end position="249"/>
    </location>
</feature>
<dbReference type="InterPro" id="IPR007730">
    <property type="entry name" value="SPOR-like_dom"/>
</dbReference>
<dbReference type="RefSeq" id="WP_344911572.1">
    <property type="nucleotide sequence ID" value="NZ_BAAAYO010000010.1"/>
</dbReference>
<proteinExistence type="predicted"/>
<evidence type="ECO:0000313" key="4">
    <source>
        <dbReference type="EMBL" id="MFB9752439.1"/>
    </source>
</evidence>
<keyword evidence="2" id="KW-0812">Transmembrane</keyword>
<dbReference type="InterPro" id="IPR036680">
    <property type="entry name" value="SPOR-like_sf"/>
</dbReference>
<evidence type="ECO:0000256" key="1">
    <source>
        <dbReference type="SAM" id="MobiDB-lite"/>
    </source>
</evidence>
<organism evidence="4 5">
    <name type="scientific">Paenibacillus hodogayensis</name>
    <dbReference type="NCBI Taxonomy" id="279208"/>
    <lineage>
        <taxon>Bacteria</taxon>
        <taxon>Bacillati</taxon>
        <taxon>Bacillota</taxon>
        <taxon>Bacilli</taxon>
        <taxon>Bacillales</taxon>
        <taxon>Paenibacillaceae</taxon>
        <taxon>Paenibacillus</taxon>
    </lineage>
</organism>
<gene>
    <name evidence="4" type="ORF">ACFFNY_12805</name>
</gene>
<dbReference type="SUPFAM" id="SSF110997">
    <property type="entry name" value="Sporulation related repeat"/>
    <property type="match status" value="1"/>
</dbReference>
<evidence type="ECO:0000259" key="3">
    <source>
        <dbReference type="Pfam" id="PF05036"/>
    </source>
</evidence>
<feature type="transmembrane region" description="Helical" evidence="2">
    <location>
        <begin position="188"/>
        <end position="210"/>
    </location>
</feature>
<feature type="domain" description="SPOR" evidence="3">
    <location>
        <begin position="274"/>
        <end position="332"/>
    </location>
</feature>
<feature type="region of interest" description="Disordered" evidence="1">
    <location>
        <begin position="100"/>
        <end position="164"/>
    </location>
</feature>